<accession>A0ACB1AMB9</accession>
<evidence type="ECO:0000313" key="2">
    <source>
        <dbReference type="Proteomes" id="UP001497535"/>
    </source>
</evidence>
<evidence type="ECO:0000313" key="1">
    <source>
        <dbReference type="EMBL" id="CAK5094672.1"/>
    </source>
</evidence>
<reference evidence="1" key="1">
    <citation type="submission" date="2023-11" db="EMBL/GenBank/DDBJ databases">
        <authorList>
            <person name="Poullet M."/>
        </authorList>
    </citation>
    <scope>NUCLEOTIDE SEQUENCE</scope>
    <source>
        <strain evidence="1">E1834</strain>
    </source>
</reference>
<keyword evidence="2" id="KW-1185">Reference proteome</keyword>
<comment type="caution">
    <text evidence="1">The sequence shown here is derived from an EMBL/GenBank/DDBJ whole genome shotgun (WGS) entry which is preliminary data.</text>
</comment>
<name>A0ACB1AMB9_MELEN</name>
<gene>
    <name evidence="1" type="ORF">MENTE1834_LOCUS40731</name>
</gene>
<organism evidence="1 2">
    <name type="scientific">Meloidogyne enterolobii</name>
    <name type="common">Root-knot nematode worm</name>
    <name type="synonym">Meloidogyne mayaguensis</name>
    <dbReference type="NCBI Taxonomy" id="390850"/>
    <lineage>
        <taxon>Eukaryota</taxon>
        <taxon>Metazoa</taxon>
        <taxon>Ecdysozoa</taxon>
        <taxon>Nematoda</taxon>
        <taxon>Chromadorea</taxon>
        <taxon>Rhabditida</taxon>
        <taxon>Tylenchina</taxon>
        <taxon>Tylenchomorpha</taxon>
        <taxon>Tylenchoidea</taxon>
        <taxon>Meloidogynidae</taxon>
        <taxon>Meloidogyninae</taxon>
        <taxon>Meloidogyne</taxon>
    </lineage>
</organism>
<dbReference type="Proteomes" id="UP001497535">
    <property type="component" value="Unassembled WGS sequence"/>
</dbReference>
<proteinExistence type="predicted"/>
<dbReference type="EMBL" id="CAVMJV010000097">
    <property type="protein sequence ID" value="CAK5094672.1"/>
    <property type="molecule type" value="Genomic_DNA"/>
</dbReference>
<protein>
    <submittedName>
        <fullName evidence="1">Uncharacterized protein</fullName>
    </submittedName>
</protein>
<sequence>MCLGFVGDWVGVRILLGASILIFSGNIFFDQKLTLAFSENFFLIFTSVIHGTVLPRYFSVIPRYFYRNTETDTEQFFKNRYFFGIGILPKYRYLRYRYFTENTDTDTEKTRLNNTNFYHLWFPDIWFIILILYGSQTGTGEELAGRLAKDFGRFGKKPLLIDPEEIEAEDLPKITEEFEDPILLLFVATYGEGDPTDNAQALHEYFTNNEPDLTKLKYSVFGLGNKTYEHYNAVGKFFDKRLEELGAERICELGLADDDGNLEEDFMRWREHFLSTVSSRFGWDLVNNGSLDRQYKLEIITEQNGPIFKGEFGRIGAFEKQRPPFDQKNPFLSKISVNRELHTNQSERSCRHVEFDIDSAKVRYDAGDHVAVFPTNEPELVEKLGELLDVNLDTIFKLINLDEESTKKHPFPCPCTYRTALTHYVDINSPVKSHVLKALADFCENNETKERLLLLSTASEEGLALYADYIVKERRSIVDILATFTDCKPPLDLLLEMLPRLQARYYSISSSPKSTNLKIAITALLIRHQIDEKRVFKGVCTNYLYKLSEGHSVPIFIRKSTLRLPNKLLTPVVMIGPGTGFAPFRGFLHERLWQKKSGGKDIGEMHLYFGCRHPEHDHIYKEEMEEFITSGVLTELHVAYSRLQDEKVYVQNKLWDNRERIWSLIKQGAAVYVCGDARNMARDVQNTMYKIFEQVGGLEIEESQKLMKDMERQRLYQADVWS</sequence>